<keyword evidence="2" id="KW-1185">Reference proteome</keyword>
<name>A0ABQ0LIH0_MYCCL</name>
<accession>A0ABQ0LIH0</accession>
<dbReference type="EMBL" id="DF846709">
    <property type="protein sequence ID" value="GAT50883.1"/>
    <property type="molecule type" value="Genomic_DNA"/>
</dbReference>
<sequence>MNALQESPATASTHSTLSGFCARRWMRIQELGPAQDCGVHLLSTGFLLRQRLSYTRLQHTAGCASPSSWLSRGSLAKQDQTAFGLTPDELALPVDVATSYPVGASPSARRTERMPEEGIGPVVAKGTDLVERFRREWWQGLSWRGRCWKRIYVRLRRPFSELGFPRVHIQQIIHRPSPPTTPSSTILPHTLTLRRSSRCIQPRCDTYPLAFLVVTCTPSNADVDPATSSRLLVPYRPHPGRALHVNQSPRTAFGFRGHPDEVRTANERLTKDIVVRSGARSMSCDWRVGGCKVPSAMSGRRRVPPLTAFSAAWDFPGSEDMFYRAIVVVWLDVVAGKGGFETRSTRCDGTVMYAFFHVRHCRLSLAAVPRTVHAWLDFAMSKQYGAVPGEDDSGKDGVGLEPRNLKEDGRRYRCFGHRAFKSRLASISRPPTLVAREYLSHFSQVLRISSARFNPSSTYPHIPSHPSSRLIAAVLSSGPGCGRTDAFLPPRWRFPIGKVT</sequence>
<evidence type="ECO:0000313" key="1">
    <source>
        <dbReference type="EMBL" id="GAT50883.1"/>
    </source>
</evidence>
<evidence type="ECO:0000313" key="2">
    <source>
        <dbReference type="Proteomes" id="UP000815677"/>
    </source>
</evidence>
<proteinExistence type="predicted"/>
<protein>
    <submittedName>
        <fullName evidence="1">Uncharacterized protein</fullName>
    </submittedName>
</protein>
<dbReference type="Proteomes" id="UP000815677">
    <property type="component" value="Unassembled WGS sequence"/>
</dbReference>
<gene>
    <name evidence="1" type="ORF">MCHLO_08075</name>
</gene>
<organism evidence="1 2">
    <name type="scientific">Mycena chlorophos</name>
    <name type="common">Agaric fungus</name>
    <name type="synonym">Agaricus chlorophos</name>
    <dbReference type="NCBI Taxonomy" id="658473"/>
    <lineage>
        <taxon>Eukaryota</taxon>
        <taxon>Fungi</taxon>
        <taxon>Dikarya</taxon>
        <taxon>Basidiomycota</taxon>
        <taxon>Agaricomycotina</taxon>
        <taxon>Agaricomycetes</taxon>
        <taxon>Agaricomycetidae</taxon>
        <taxon>Agaricales</taxon>
        <taxon>Marasmiineae</taxon>
        <taxon>Mycenaceae</taxon>
        <taxon>Mycena</taxon>
    </lineage>
</organism>
<reference evidence="1" key="1">
    <citation type="submission" date="2014-09" db="EMBL/GenBank/DDBJ databases">
        <title>Genome sequence of the luminous mushroom Mycena chlorophos for searching fungal bioluminescence genes.</title>
        <authorList>
            <person name="Tanaka Y."/>
            <person name="Kasuga D."/>
            <person name="Oba Y."/>
            <person name="Hase S."/>
            <person name="Sato K."/>
            <person name="Oba Y."/>
            <person name="Sakakibara Y."/>
        </authorList>
    </citation>
    <scope>NUCLEOTIDE SEQUENCE</scope>
</reference>